<dbReference type="Proteomes" id="UP000199611">
    <property type="component" value="Unassembled WGS sequence"/>
</dbReference>
<dbReference type="InterPro" id="IPR029044">
    <property type="entry name" value="Nucleotide-diphossugar_trans"/>
</dbReference>
<dbReference type="Pfam" id="PF13641">
    <property type="entry name" value="Glyco_tranf_2_3"/>
    <property type="match status" value="1"/>
</dbReference>
<dbReference type="OrthoDB" id="9771846at2"/>
<keyword evidence="2" id="KW-1185">Reference proteome</keyword>
<protein>
    <recommendedName>
        <fullName evidence="3">Glycosyltransferase, GT2 family</fullName>
    </recommendedName>
</protein>
<proteinExistence type="predicted"/>
<dbReference type="SUPFAM" id="SSF53448">
    <property type="entry name" value="Nucleotide-diphospho-sugar transferases"/>
    <property type="match status" value="1"/>
</dbReference>
<dbReference type="AlphaFoldDB" id="A0A1I4QV05"/>
<dbReference type="RefSeq" id="WP_093392812.1">
    <property type="nucleotide sequence ID" value="NZ_FOUU01000001.1"/>
</dbReference>
<dbReference type="EMBL" id="FOUU01000001">
    <property type="protein sequence ID" value="SFM43605.1"/>
    <property type="molecule type" value="Genomic_DNA"/>
</dbReference>
<evidence type="ECO:0000313" key="1">
    <source>
        <dbReference type="EMBL" id="SFM43605.1"/>
    </source>
</evidence>
<evidence type="ECO:0000313" key="2">
    <source>
        <dbReference type="Proteomes" id="UP000199611"/>
    </source>
</evidence>
<dbReference type="PANTHER" id="PTHR43179">
    <property type="entry name" value="RHAMNOSYLTRANSFERASE WBBL"/>
    <property type="match status" value="1"/>
</dbReference>
<evidence type="ECO:0008006" key="3">
    <source>
        <dbReference type="Google" id="ProtNLM"/>
    </source>
</evidence>
<dbReference type="Gene3D" id="3.90.550.10">
    <property type="entry name" value="Spore Coat Polysaccharide Biosynthesis Protein SpsA, Chain A"/>
    <property type="match status" value="1"/>
</dbReference>
<name>A0A1I4QV05_9BACT</name>
<accession>A0A1I4QV05</accession>
<organism evidence="1 2">
    <name type="scientific">Thermodesulforhabdus norvegica</name>
    <dbReference type="NCBI Taxonomy" id="39841"/>
    <lineage>
        <taxon>Bacteria</taxon>
        <taxon>Pseudomonadati</taxon>
        <taxon>Thermodesulfobacteriota</taxon>
        <taxon>Syntrophobacteria</taxon>
        <taxon>Syntrophobacterales</taxon>
        <taxon>Thermodesulforhabdaceae</taxon>
        <taxon>Thermodesulforhabdus</taxon>
    </lineage>
</organism>
<gene>
    <name evidence="1" type="ORF">SAMN05660836_00226</name>
</gene>
<reference evidence="1 2" key="1">
    <citation type="submission" date="2016-10" db="EMBL/GenBank/DDBJ databases">
        <authorList>
            <person name="de Groot N.N."/>
        </authorList>
    </citation>
    <scope>NUCLEOTIDE SEQUENCE [LARGE SCALE GENOMIC DNA]</scope>
    <source>
        <strain evidence="1 2">DSM 9990</strain>
    </source>
</reference>
<sequence>MGSRNNGIAISIVLYKPDFRKLIRALECLRRALEVSDSRECFRSSHLFIVDNSVPALDHGLLTGILKKHYFGNNDGGHSWSIHVVGRNVGYGAGHNLVIWHHTYPYHVILNPDVYVKDRAFSVCWEYSERNPETVLITPRVTFADGTPQYLLRKEPTLFDVFLRFAGIFIPSLRNLSRYRNYECQHLDMCRIHKNVFPVTGCCMWCRSDILRDVGGFDERFFLYYEDYDLSRRLAMRGDVTFLPDFEVVHDWNRAMTRNVRLMFYNMISALKYFHKWGWKIL</sequence>
<dbReference type="PANTHER" id="PTHR43179:SF10">
    <property type="entry name" value="GLYCOSYL TRANSFERASE"/>
    <property type="match status" value="1"/>
</dbReference>
<dbReference type="STRING" id="39841.SAMN05660836_00226"/>